<dbReference type="Proteomes" id="UP000235672">
    <property type="component" value="Unassembled WGS sequence"/>
</dbReference>
<organism evidence="2 3">
    <name type="scientific">Hyaloscypha hepaticicola</name>
    <dbReference type="NCBI Taxonomy" id="2082293"/>
    <lineage>
        <taxon>Eukaryota</taxon>
        <taxon>Fungi</taxon>
        <taxon>Dikarya</taxon>
        <taxon>Ascomycota</taxon>
        <taxon>Pezizomycotina</taxon>
        <taxon>Leotiomycetes</taxon>
        <taxon>Helotiales</taxon>
        <taxon>Hyaloscyphaceae</taxon>
        <taxon>Hyaloscypha</taxon>
    </lineage>
</organism>
<reference evidence="2 3" key="1">
    <citation type="submission" date="2016-05" db="EMBL/GenBank/DDBJ databases">
        <title>A degradative enzymes factory behind the ericoid mycorrhizal symbiosis.</title>
        <authorList>
            <consortium name="DOE Joint Genome Institute"/>
            <person name="Martino E."/>
            <person name="Morin E."/>
            <person name="Grelet G."/>
            <person name="Kuo A."/>
            <person name="Kohler A."/>
            <person name="Daghino S."/>
            <person name="Barry K."/>
            <person name="Choi C."/>
            <person name="Cichocki N."/>
            <person name="Clum A."/>
            <person name="Copeland A."/>
            <person name="Hainaut M."/>
            <person name="Haridas S."/>
            <person name="Labutti K."/>
            <person name="Lindquist E."/>
            <person name="Lipzen A."/>
            <person name="Khouja H.-R."/>
            <person name="Murat C."/>
            <person name="Ohm R."/>
            <person name="Olson A."/>
            <person name="Spatafora J."/>
            <person name="Veneault-Fourrey C."/>
            <person name="Henrissat B."/>
            <person name="Grigoriev I."/>
            <person name="Martin F."/>
            <person name="Perotto S."/>
        </authorList>
    </citation>
    <scope>NUCLEOTIDE SEQUENCE [LARGE SCALE GENOMIC DNA]</scope>
    <source>
        <strain evidence="2 3">UAMH 7357</strain>
    </source>
</reference>
<dbReference type="Pfam" id="PF20150">
    <property type="entry name" value="2EXR"/>
    <property type="match status" value="1"/>
</dbReference>
<sequence length="293" mass="33695">MSSKYYDRLFLTESPPKPLHKFSYFPKLPSEVQAMIWKVAAADDKSRIVEFFIKKDEAKQEKELSIHHQPPALLHVNQQAWKWTIKYFQAFLGKEDYIVFMEDSIAPKVYTSRVRNEKSKYKPEVVKKVKFLVMGGIDGYSSMRDFEKCGYANLEKIVLEKQEGVLNPEQKAHLSPSWYHYVSLDEERELSCLTEQQMIRKTILQLELETGFTEGLASRSTHREVTPCSSHRFQSRPVALSPLSLRPKVAACINSNLNPIPQNHKCPSCTSCTKISCTTFTSAFSEKTAPPKY</sequence>
<dbReference type="EMBL" id="KZ613477">
    <property type="protein sequence ID" value="PMD22481.1"/>
    <property type="molecule type" value="Genomic_DNA"/>
</dbReference>
<accession>A0A2J6Q8A0</accession>
<name>A0A2J6Q8A0_9HELO</name>
<evidence type="ECO:0000313" key="2">
    <source>
        <dbReference type="EMBL" id="PMD22481.1"/>
    </source>
</evidence>
<keyword evidence="3" id="KW-1185">Reference proteome</keyword>
<protein>
    <recommendedName>
        <fullName evidence="1">2EXR domain-containing protein</fullName>
    </recommendedName>
</protein>
<feature type="domain" description="2EXR" evidence="1">
    <location>
        <begin position="22"/>
        <end position="92"/>
    </location>
</feature>
<dbReference type="AlphaFoldDB" id="A0A2J6Q8A0"/>
<evidence type="ECO:0000259" key="1">
    <source>
        <dbReference type="Pfam" id="PF20150"/>
    </source>
</evidence>
<proteinExistence type="predicted"/>
<gene>
    <name evidence="2" type="ORF">NA56DRAFT_702266</name>
</gene>
<dbReference type="InterPro" id="IPR045518">
    <property type="entry name" value="2EXR"/>
</dbReference>
<evidence type="ECO:0000313" key="3">
    <source>
        <dbReference type="Proteomes" id="UP000235672"/>
    </source>
</evidence>
<dbReference type="PANTHER" id="PTHR35910">
    <property type="entry name" value="2EXR DOMAIN-CONTAINING PROTEIN"/>
    <property type="match status" value="1"/>
</dbReference>
<dbReference type="PANTHER" id="PTHR35910:SF6">
    <property type="entry name" value="2EXR DOMAIN-CONTAINING PROTEIN"/>
    <property type="match status" value="1"/>
</dbReference>